<accession>I3WFP5</accession>
<proteinExistence type="predicted"/>
<keyword evidence="2" id="KW-0472">Membrane</keyword>
<organism evidence="3 4">
    <name type="scientific">Bifidobacterium bifidum BGN4</name>
    <dbReference type="NCBI Taxonomy" id="484020"/>
    <lineage>
        <taxon>Bacteria</taxon>
        <taxon>Bacillati</taxon>
        <taxon>Actinomycetota</taxon>
        <taxon>Actinomycetes</taxon>
        <taxon>Bifidobacteriales</taxon>
        <taxon>Bifidobacteriaceae</taxon>
        <taxon>Bifidobacterium</taxon>
    </lineage>
</organism>
<name>I3WFP5_BIFBI</name>
<dbReference type="RefSeq" id="WP_014759730.1">
    <property type="nucleotide sequence ID" value="NC_017999.1"/>
</dbReference>
<gene>
    <name evidence="3" type="ORF">BBB_0111</name>
</gene>
<evidence type="ECO:0000313" key="4">
    <source>
        <dbReference type="Proteomes" id="UP000006173"/>
    </source>
</evidence>
<evidence type="ECO:0000256" key="2">
    <source>
        <dbReference type="SAM" id="Phobius"/>
    </source>
</evidence>
<feature type="compositionally biased region" description="Polar residues" evidence="1">
    <location>
        <begin position="95"/>
        <end position="115"/>
    </location>
</feature>
<dbReference type="Proteomes" id="UP000006173">
    <property type="component" value="Chromosome"/>
</dbReference>
<evidence type="ECO:0000313" key="3">
    <source>
        <dbReference type="EMBL" id="AFL03708.1"/>
    </source>
</evidence>
<dbReference type="KEGG" id="bbf:BBB_0111"/>
<feature type="region of interest" description="Disordered" evidence="1">
    <location>
        <begin position="79"/>
        <end position="131"/>
    </location>
</feature>
<reference evidence="3 4" key="1">
    <citation type="journal article" date="2012" name="J. Bacteriol.">
        <title>Complete Genome Sequence of the Probiotic Bacterium Bifidobacterium bifidum Strain BGN4.</title>
        <authorList>
            <person name="Yu D.S."/>
            <person name="Jeong H."/>
            <person name="Lee D.H."/>
            <person name="Kwon S.K."/>
            <person name="Song J.Y."/>
            <person name="Kim B.K."/>
            <person name="Park M.S."/>
            <person name="Ji G.E."/>
            <person name="Oh T.K."/>
            <person name="Kim J.F."/>
        </authorList>
    </citation>
    <scope>NUCLEOTIDE SEQUENCE [LARGE SCALE GENOMIC DNA]</scope>
    <source>
        <strain evidence="3 4">BGN4</strain>
    </source>
</reference>
<dbReference type="HOGENOM" id="CLU_1923492_0_0_11"/>
<dbReference type="EMBL" id="CP001361">
    <property type="protein sequence ID" value="AFL03708.1"/>
    <property type="molecule type" value="Genomic_DNA"/>
</dbReference>
<feature type="transmembrane region" description="Helical" evidence="2">
    <location>
        <begin position="33"/>
        <end position="51"/>
    </location>
</feature>
<evidence type="ECO:0000256" key="1">
    <source>
        <dbReference type="SAM" id="MobiDB-lite"/>
    </source>
</evidence>
<sequence length="131" mass="13836">MTTLGSGFVALIVPAFVRVFKKYIPGGYVGPVYLSASVLFGIIAIATTGGFDDTYKTLLEITPNELQSWVNKLSKGGYKAQLSGKKKPRPLSPCIASSRSSWRRCSNTPSPTSGSGEPGQAGHHTADCVQG</sequence>
<dbReference type="AlphaFoldDB" id="I3WFP5"/>
<keyword evidence="2" id="KW-0812">Transmembrane</keyword>
<protein>
    <submittedName>
        <fullName evidence="3">Uncharacterized protein</fullName>
    </submittedName>
</protein>
<keyword evidence="2" id="KW-1133">Transmembrane helix</keyword>